<sequence length="322" mass="35822">MESSGLPIPIGGSEPLSAVLLQLSNQGLNLASVPVSKQARNTSFGTDSPRHMTGTPNALSSNIYARGGFLEIGSQNIDFSSPDLLQNQETSIQDSWKHSLFQDKRRSLAVLDHSGKPAQSSVPNRQEMKDQANMDQPRTSTQKDYGLIIYNSPRMALEKVTITTTIPNGPNKFSGFLTDSPQNLGLNQGYIAEAKHIQAPTLTSVSPMTTLAQMNLVRQIENNINEKQITNEKQDVPPEAYASNSGYKPGTGAKRVNKFVSELKNRPKDNNIGFWKKFVGDFFAPHAKKRWCMSLYRKDRDIETLFSKVCCFPFLFLVYTKN</sequence>
<gene>
    <name evidence="2" type="ORF">F511_42737</name>
</gene>
<name>A0A2Z6ZYT7_9LAMI</name>
<dbReference type="InterPro" id="IPR029005">
    <property type="entry name" value="LIM-bd/SEUSS"/>
</dbReference>
<proteinExistence type="predicted"/>
<accession>A0A2Z6ZYT7</accession>
<dbReference type="Proteomes" id="UP000250235">
    <property type="component" value="Unassembled WGS sequence"/>
</dbReference>
<dbReference type="EMBL" id="KV020489">
    <property type="protein sequence ID" value="KZV14488.1"/>
    <property type="molecule type" value="Genomic_DNA"/>
</dbReference>
<evidence type="ECO:0000313" key="2">
    <source>
        <dbReference type="EMBL" id="KZV14488.1"/>
    </source>
</evidence>
<evidence type="ECO:0000313" key="3">
    <source>
        <dbReference type="Proteomes" id="UP000250235"/>
    </source>
</evidence>
<reference evidence="2 3" key="1">
    <citation type="journal article" date="2015" name="Proc. Natl. Acad. Sci. U.S.A.">
        <title>The resurrection genome of Boea hygrometrica: A blueprint for survival of dehydration.</title>
        <authorList>
            <person name="Xiao L."/>
            <person name="Yang G."/>
            <person name="Zhang L."/>
            <person name="Yang X."/>
            <person name="Zhao S."/>
            <person name="Ji Z."/>
            <person name="Zhou Q."/>
            <person name="Hu M."/>
            <person name="Wang Y."/>
            <person name="Chen M."/>
            <person name="Xu Y."/>
            <person name="Jin H."/>
            <person name="Xiao X."/>
            <person name="Hu G."/>
            <person name="Bao F."/>
            <person name="Hu Y."/>
            <person name="Wan P."/>
            <person name="Li L."/>
            <person name="Deng X."/>
            <person name="Kuang T."/>
            <person name="Xiang C."/>
            <person name="Zhu J.K."/>
            <person name="Oliver M.J."/>
            <person name="He Y."/>
        </authorList>
    </citation>
    <scope>NUCLEOTIDE SEQUENCE [LARGE SCALE GENOMIC DNA]</scope>
    <source>
        <strain evidence="3">cv. XS01</strain>
    </source>
</reference>
<keyword evidence="3" id="KW-1185">Reference proteome</keyword>
<organism evidence="2 3">
    <name type="scientific">Dorcoceras hygrometricum</name>
    <dbReference type="NCBI Taxonomy" id="472368"/>
    <lineage>
        <taxon>Eukaryota</taxon>
        <taxon>Viridiplantae</taxon>
        <taxon>Streptophyta</taxon>
        <taxon>Embryophyta</taxon>
        <taxon>Tracheophyta</taxon>
        <taxon>Spermatophyta</taxon>
        <taxon>Magnoliopsida</taxon>
        <taxon>eudicotyledons</taxon>
        <taxon>Gunneridae</taxon>
        <taxon>Pentapetalae</taxon>
        <taxon>asterids</taxon>
        <taxon>lamiids</taxon>
        <taxon>Lamiales</taxon>
        <taxon>Gesneriaceae</taxon>
        <taxon>Didymocarpoideae</taxon>
        <taxon>Trichosporeae</taxon>
        <taxon>Loxocarpinae</taxon>
        <taxon>Dorcoceras</taxon>
    </lineage>
</organism>
<dbReference type="AlphaFoldDB" id="A0A2Z6ZYT7"/>
<dbReference type="PANTHER" id="PTHR10378">
    <property type="entry name" value="LIM DOMAIN-BINDING PROTEIN"/>
    <property type="match status" value="1"/>
</dbReference>
<evidence type="ECO:0000256" key="1">
    <source>
        <dbReference type="SAM" id="MobiDB-lite"/>
    </source>
</evidence>
<dbReference type="OrthoDB" id="774557at2759"/>
<dbReference type="Pfam" id="PF01803">
    <property type="entry name" value="LIM_bind"/>
    <property type="match status" value="1"/>
</dbReference>
<feature type="region of interest" description="Disordered" evidence="1">
    <location>
        <begin position="112"/>
        <end position="139"/>
    </location>
</feature>
<protein>
    <submittedName>
        <fullName evidence="2">SEUSS transcriptional co-regulator isoform 1</fullName>
    </submittedName>
</protein>